<evidence type="ECO:0000256" key="1">
    <source>
        <dbReference type="PROSITE-ProRule" id="PRU00339"/>
    </source>
</evidence>
<organism evidence="2 3">
    <name type="scientific">Acidilutibacter cellobiosedens</name>
    <dbReference type="NCBI Taxonomy" id="2507161"/>
    <lineage>
        <taxon>Bacteria</taxon>
        <taxon>Bacillati</taxon>
        <taxon>Bacillota</taxon>
        <taxon>Tissierellia</taxon>
        <taxon>Tissierellales</taxon>
        <taxon>Acidilutibacteraceae</taxon>
        <taxon>Acidilutibacter</taxon>
    </lineage>
</organism>
<sequence length="441" mass="51934">MNESISLSVGQNLKRIRKELNLKQYAITGGKITRNLISLIENDKTPLYEDNAKIIAETMNIALEEKKLDIIIEPEDILNPARYDAKKRADEYIEELKNFLDEKNFEIKEEKLEEIERFLNHWNLSDKKATIYELIGDLCYYKHDLDNEYKYLTRALDYSFIYPQKKDVYKIVLKLVANYINTGKYEEAIRLGNFGLGSQKEMTDRSKGLFYYNIGLAYSHLKRPDNCLEQVNMAKKYIKNVNDNVAIRIMILEGNSFTKKKEYDKALEAYAHALEMLRDHQNDYEGLYLVYINSIEVFINQKNHSKVTEYLDLIMNVFPHLTKMPHYITNAYLDVSDAYSFLKKYDSCEKYLKIALKSAKNKNEKELQSRILLKMFDFYTERDEDEKVDYVMRELTEYISNIPKDDKTALSAKLILYYLKDKDEEKAKKLAQKIINKGGNV</sequence>
<keyword evidence="3" id="KW-1185">Reference proteome</keyword>
<dbReference type="InterPro" id="IPR010982">
    <property type="entry name" value="Lambda_DNA-bd_dom_sf"/>
</dbReference>
<evidence type="ECO:0000313" key="2">
    <source>
        <dbReference type="EMBL" id="QAT62416.1"/>
    </source>
</evidence>
<dbReference type="Gene3D" id="1.25.40.10">
    <property type="entry name" value="Tetratricopeptide repeat domain"/>
    <property type="match status" value="2"/>
</dbReference>
<dbReference type="CDD" id="cd00093">
    <property type="entry name" value="HTH_XRE"/>
    <property type="match status" value="1"/>
</dbReference>
<accession>A0A410QEM3</accession>
<dbReference type="Gene3D" id="1.10.260.40">
    <property type="entry name" value="lambda repressor-like DNA-binding domains"/>
    <property type="match status" value="1"/>
</dbReference>
<gene>
    <name evidence="2" type="ORF">EQM13_13000</name>
</gene>
<dbReference type="RefSeq" id="WP_128752930.1">
    <property type="nucleotide sequence ID" value="NZ_CP035282.1"/>
</dbReference>
<feature type="repeat" description="TPR" evidence="1">
    <location>
        <begin position="247"/>
        <end position="280"/>
    </location>
</feature>
<dbReference type="Proteomes" id="UP000287969">
    <property type="component" value="Chromosome"/>
</dbReference>
<dbReference type="KEGG" id="spoa:EQM13_13000"/>
<dbReference type="AlphaFoldDB" id="A0A410QEM3"/>
<reference evidence="3" key="1">
    <citation type="submission" date="2019-01" db="EMBL/GenBank/DDBJ databases">
        <title>Draft genomes of a novel of Sporanaerobacter strains.</title>
        <authorList>
            <person name="Ma S."/>
        </authorList>
    </citation>
    <scope>NUCLEOTIDE SEQUENCE [LARGE SCALE GENOMIC DNA]</scope>
    <source>
        <strain evidence="3">NJN-17</strain>
    </source>
</reference>
<proteinExistence type="predicted"/>
<keyword evidence="1" id="KW-0802">TPR repeat</keyword>
<name>A0A410QEM3_9FIRM</name>
<dbReference type="SUPFAM" id="SSF48452">
    <property type="entry name" value="TPR-like"/>
    <property type="match status" value="1"/>
</dbReference>
<dbReference type="InterPro" id="IPR001387">
    <property type="entry name" value="Cro/C1-type_HTH"/>
</dbReference>
<dbReference type="InterPro" id="IPR019734">
    <property type="entry name" value="TPR_rpt"/>
</dbReference>
<dbReference type="GO" id="GO:0003677">
    <property type="term" value="F:DNA binding"/>
    <property type="evidence" value="ECO:0007669"/>
    <property type="project" value="InterPro"/>
</dbReference>
<dbReference type="OrthoDB" id="1706248at2"/>
<dbReference type="PROSITE" id="PS50005">
    <property type="entry name" value="TPR"/>
    <property type="match status" value="1"/>
</dbReference>
<dbReference type="EMBL" id="CP035282">
    <property type="protein sequence ID" value="QAT62416.1"/>
    <property type="molecule type" value="Genomic_DNA"/>
</dbReference>
<evidence type="ECO:0000313" key="3">
    <source>
        <dbReference type="Proteomes" id="UP000287969"/>
    </source>
</evidence>
<dbReference type="SMART" id="SM00028">
    <property type="entry name" value="TPR"/>
    <property type="match status" value="3"/>
</dbReference>
<protein>
    <submittedName>
        <fullName evidence="2">XRE family transcriptional regulator</fullName>
    </submittedName>
</protein>
<dbReference type="SUPFAM" id="SSF47413">
    <property type="entry name" value="lambda repressor-like DNA-binding domains"/>
    <property type="match status" value="1"/>
</dbReference>
<dbReference type="InterPro" id="IPR011990">
    <property type="entry name" value="TPR-like_helical_dom_sf"/>
</dbReference>